<keyword evidence="2" id="KW-1185">Reference proteome</keyword>
<reference evidence="1" key="1">
    <citation type="submission" date="2022-10" db="EMBL/GenBank/DDBJ databases">
        <title>Culturing micro-colonial fungi from biological soil crusts in the Mojave desert and describing Neophaeococcomyces mojavensis, and introducing the new genera and species Taxawa tesnikishii.</title>
        <authorList>
            <person name="Kurbessoian T."/>
            <person name="Stajich J.E."/>
        </authorList>
    </citation>
    <scope>NUCLEOTIDE SEQUENCE</scope>
    <source>
        <strain evidence="1">TK_41</strain>
    </source>
</reference>
<accession>A0AA39CED3</accession>
<dbReference type="Proteomes" id="UP001172673">
    <property type="component" value="Unassembled WGS sequence"/>
</dbReference>
<dbReference type="EMBL" id="JAPDRK010000016">
    <property type="protein sequence ID" value="KAJ9605345.1"/>
    <property type="molecule type" value="Genomic_DNA"/>
</dbReference>
<comment type="caution">
    <text evidence="1">The sequence shown here is derived from an EMBL/GenBank/DDBJ whole genome shotgun (WGS) entry which is preliminary data.</text>
</comment>
<evidence type="ECO:0000313" key="1">
    <source>
        <dbReference type="EMBL" id="KAJ9605345.1"/>
    </source>
</evidence>
<name>A0AA39CED3_9EURO</name>
<proteinExistence type="predicted"/>
<evidence type="ECO:0000313" key="2">
    <source>
        <dbReference type="Proteomes" id="UP001172673"/>
    </source>
</evidence>
<organism evidence="1 2">
    <name type="scientific">Cladophialophora chaetospira</name>
    <dbReference type="NCBI Taxonomy" id="386627"/>
    <lineage>
        <taxon>Eukaryota</taxon>
        <taxon>Fungi</taxon>
        <taxon>Dikarya</taxon>
        <taxon>Ascomycota</taxon>
        <taxon>Pezizomycotina</taxon>
        <taxon>Eurotiomycetes</taxon>
        <taxon>Chaetothyriomycetidae</taxon>
        <taxon>Chaetothyriales</taxon>
        <taxon>Herpotrichiellaceae</taxon>
        <taxon>Cladophialophora</taxon>
    </lineage>
</organism>
<sequence>MAATSIKSRVSLWYQTSTSAPNDNIWLKSTGESQALWNASVSFDDKVTLWQTYKGWRCSLIYTPNQLQLTAIDPHRLMTAQSTGTVGCELLVKILDNRPRLTMEGFGIQSPWPASERFPLFVCGRDFTNITLHFADISKIPNWDAKQIIRLITGTTEDVRADEILDLVAINSKANQPSGRQT</sequence>
<protein>
    <submittedName>
        <fullName evidence="1">Uncharacterized protein</fullName>
    </submittedName>
</protein>
<dbReference type="AlphaFoldDB" id="A0AA39CED3"/>
<gene>
    <name evidence="1" type="ORF">H2200_010002</name>
</gene>